<dbReference type="AlphaFoldDB" id="A0A813KT84"/>
<name>A0A813KT84_POLGL</name>
<organism evidence="5 6">
    <name type="scientific">Polarella glacialis</name>
    <name type="common">Dinoflagellate</name>
    <dbReference type="NCBI Taxonomy" id="89957"/>
    <lineage>
        <taxon>Eukaryota</taxon>
        <taxon>Sar</taxon>
        <taxon>Alveolata</taxon>
        <taxon>Dinophyceae</taxon>
        <taxon>Suessiales</taxon>
        <taxon>Suessiaceae</taxon>
        <taxon>Polarella</taxon>
    </lineage>
</organism>
<feature type="domain" description="EF-hand" evidence="4">
    <location>
        <begin position="29"/>
        <end position="64"/>
    </location>
</feature>
<keyword evidence="2" id="KW-0677">Repeat</keyword>
<dbReference type="PROSITE" id="PS00018">
    <property type="entry name" value="EF_HAND_1"/>
    <property type="match status" value="5"/>
</dbReference>
<evidence type="ECO:0000256" key="3">
    <source>
        <dbReference type="ARBA" id="ARBA00022837"/>
    </source>
</evidence>
<dbReference type="Pfam" id="PF13499">
    <property type="entry name" value="EF-hand_7"/>
    <property type="match status" value="1"/>
</dbReference>
<evidence type="ECO:0000313" key="5">
    <source>
        <dbReference type="EMBL" id="CAE8711257.1"/>
    </source>
</evidence>
<dbReference type="SMART" id="SM00054">
    <property type="entry name" value="EFh"/>
    <property type="match status" value="5"/>
</dbReference>
<keyword evidence="1" id="KW-0479">Metal-binding</keyword>
<dbReference type="PANTHER" id="PTHR10827">
    <property type="entry name" value="RETICULOCALBIN"/>
    <property type="match status" value="1"/>
</dbReference>
<dbReference type="EMBL" id="CAJNNW010032139">
    <property type="protein sequence ID" value="CAE8711257.1"/>
    <property type="molecule type" value="Genomic_DNA"/>
</dbReference>
<evidence type="ECO:0000259" key="4">
    <source>
        <dbReference type="PROSITE" id="PS50222"/>
    </source>
</evidence>
<keyword evidence="3" id="KW-0106">Calcium</keyword>
<evidence type="ECO:0000313" key="6">
    <source>
        <dbReference type="Proteomes" id="UP000626109"/>
    </source>
</evidence>
<comment type="caution">
    <text evidence="5">The sequence shown here is derived from an EMBL/GenBank/DDBJ whole genome shotgun (WGS) entry which is preliminary data.</text>
</comment>
<dbReference type="InterPro" id="IPR011992">
    <property type="entry name" value="EF-hand-dom_pair"/>
</dbReference>
<dbReference type="GO" id="GO:0005509">
    <property type="term" value="F:calcium ion binding"/>
    <property type="evidence" value="ECO:0007669"/>
    <property type="project" value="InterPro"/>
</dbReference>
<proteinExistence type="predicted"/>
<reference evidence="5" key="1">
    <citation type="submission" date="2021-02" db="EMBL/GenBank/DDBJ databases">
        <authorList>
            <person name="Dougan E. K."/>
            <person name="Rhodes N."/>
            <person name="Thang M."/>
            <person name="Chan C."/>
        </authorList>
    </citation>
    <scope>NUCLEOTIDE SEQUENCE</scope>
</reference>
<dbReference type="Proteomes" id="UP000626109">
    <property type="component" value="Unassembled WGS sequence"/>
</dbReference>
<evidence type="ECO:0000256" key="2">
    <source>
        <dbReference type="ARBA" id="ARBA00022737"/>
    </source>
</evidence>
<dbReference type="PANTHER" id="PTHR10827:SF98">
    <property type="entry name" value="45 KDA CALCIUM-BINDING PROTEIN"/>
    <property type="match status" value="1"/>
</dbReference>
<dbReference type="Pfam" id="PF13202">
    <property type="entry name" value="EF-hand_5"/>
    <property type="match status" value="2"/>
</dbReference>
<dbReference type="GO" id="GO:0005783">
    <property type="term" value="C:endoplasmic reticulum"/>
    <property type="evidence" value="ECO:0007669"/>
    <property type="project" value="TreeGrafter"/>
</dbReference>
<dbReference type="PROSITE" id="PS50222">
    <property type="entry name" value="EF_HAND_2"/>
    <property type="match status" value="1"/>
</dbReference>
<gene>
    <name evidence="5" type="ORF">PGLA2088_LOCUS36383</name>
</gene>
<dbReference type="InterPro" id="IPR002048">
    <property type="entry name" value="EF_hand_dom"/>
</dbReference>
<evidence type="ECO:0000256" key="1">
    <source>
        <dbReference type="ARBA" id="ARBA00022723"/>
    </source>
</evidence>
<dbReference type="InterPro" id="IPR018247">
    <property type="entry name" value="EF_Hand_1_Ca_BS"/>
</dbReference>
<dbReference type="SUPFAM" id="SSF47473">
    <property type="entry name" value="EF-hand"/>
    <property type="match status" value="2"/>
</dbReference>
<sequence length="245" mass="27363">MHGLVDSNKDGKISLEELLKFSEATRKVIAGKDIMNVIEELDTNKDGQLSIQEIMATDDVEGEGDEDQKLEAANRVEDETRRFQIADVNRDGQLDQQELPALFYPETSDEMLNVVAESSLKSKDKDGDGLLTLMEFWEGDVAGSEDNTVADEEQAEFKALDKDSSGKLDVEELKAWESGRHHTEDAMRQLIRHTDKDGDAHLTAAELDCEAPMQHTISWSGLSIMSCEQAHPDCSIQLPPRHLDH</sequence>
<protein>
    <recommendedName>
        <fullName evidence="4">EF-hand domain-containing protein</fullName>
    </recommendedName>
</protein>
<dbReference type="Gene3D" id="1.10.238.10">
    <property type="entry name" value="EF-hand"/>
    <property type="match status" value="3"/>
</dbReference>
<accession>A0A813KT84</accession>